<proteinExistence type="inferred from homology"/>
<dbReference type="InterPro" id="IPR037185">
    <property type="entry name" value="EmrE-like"/>
</dbReference>
<feature type="transmembrane region" description="Helical" evidence="8">
    <location>
        <begin position="5"/>
        <end position="22"/>
    </location>
</feature>
<dbReference type="GO" id="GO:0005886">
    <property type="term" value="C:plasma membrane"/>
    <property type="evidence" value="ECO:0007669"/>
    <property type="project" value="UniProtKB-SubCell"/>
</dbReference>
<evidence type="ECO:0000256" key="8">
    <source>
        <dbReference type="SAM" id="Phobius"/>
    </source>
</evidence>
<dbReference type="AlphaFoldDB" id="A0A160SZQ7"/>
<dbReference type="PANTHER" id="PTHR22911">
    <property type="entry name" value="ACYL-MALONYL CONDENSING ENZYME-RELATED"/>
    <property type="match status" value="1"/>
</dbReference>
<evidence type="ECO:0000256" key="4">
    <source>
        <dbReference type="ARBA" id="ARBA00022475"/>
    </source>
</evidence>
<keyword evidence="7 8" id="KW-0472">Membrane</keyword>
<evidence type="ECO:0000256" key="1">
    <source>
        <dbReference type="ARBA" id="ARBA00004651"/>
    </source>
</evidence>
<keyword evidence="11" id="KW-1185">Reference proteome</keyword>
<dbReference type="InterPro" id="IPR004626">
    <property type="entry name" value="RarD"/>
</dbReference>
<evidence type="ECO:0000256" key="3">
    <source>
        <dbReference type="ARBA" id="ARBA00022448"/>
    </source>
</evidence>
<protein>
    <submittedName>
        <fullName evidence="10">Protein RarD</fullName>
    </submittedName>
</protein>
<comment type="similarity">
    <text evidence="2">Belongs to the EamA transporter family.</text>
</comment>
<comment type="subcellular location">
    <subcellularLocation>
        <location evidence="1">Cell membrane</location>
        <topology evidence="1">Multi-pass membrane protein</topology>
    </subcellularLocation>
</comment>
<dbReference type="InterPro" id="IPR000620">
    <property type="entry name" value="EamA_dom"/>
</dbReference>
<keyword evidence="5 8" id="KW-0812">Transmembrane</keyword>
<dbReference type="Proteomes" id="UP000215027">
    <property type="component" value="Chromosome I"/>
</dbReference>
<evidence type="ECO:0000259" key="9">
    <source>
        <dbReference type="Pfam" id="PF00892"/>
    </source>
</evidence>
<keyword evidence="4" id="KW-1003">Cell membrane</keyword>
<organism evidence="10 11">
    <name type="scientific">Candidatus Promineifilum breve</name>
    <dbReference type="NCBI Taxonomy" id="1806508"/>
    <lineage>
        <taxon>Bacteria</taxon>
        <taxon>Bacillati</taxon>
        <taxon>Chloroflexota</taxon>
        <taxon>Ardenticatenia</taxon>
        <taxon>Candidatus Promineifilales</taxon>
        <taxon>Candidatus Promineifilaceae</taxon>
        <taxon>Candidatus Promineifilum</taxon>
    </lineage>
</organism>
<accession>A0A160SZQ7</accession>
<dbReference type="PANTHER" id="PTHR22911:SF137">
    <property type="entry name" value="SOLUTE CARRIER FAMILY 35 MEMBER G2-RELATED"/>
    <property type="match status" value="1"/>
</dbReference>
<feature type="transmembrane region" description="Helical" evidence="8">
    <location>
        <begin position="262"/>
        <end position="280"/>
    </location>
</feature>
<feature type="transmembrane region" description="Helical" evidence="8">
    <location>
        <begin position="204"/>
        <end position="227"/>
    </location>
</feature>
<reference evidence="10" key="1">
    <citation type="submission" date="2016-01" db="EMBL/GenBank/DDBJ databases">
        <authorList>
            <person name="Mcilroy J.S."/>
            <person name="Karst M S."/>
            <person name="Albertsen M."/>
        </authorList>
    </citation>
    <scope>NUCLEOTIDE SEQUENCE</scope>
    <source>
        <strain evidence="10">Cfx-K</strain>
    </source>
</reference>
<sequence length="296" mass="32592">MNKGMLYAAGAYIAWGLMPLYWKSVQVVPAGQILAHRIAWSLFFVVLILTARRQWGWLRGALRRPRVILLFTLSGFLIGLNWFIYIWAVNAGHIVETSLGYFINPLVNVLLGYLVLKERLRPAQWLALSVALAGVLYLTISFGAFPWIALTLAFSFGTYGLIRKTAPLNSAEGLFIETAVLFLPAFGFLLLMESRGVGAFGHTGLPVTLLLIGAGIVTSIPLLLFAAGARRIPLTTLGLLQYIAPTMQFLIGVLVYNETFGLTRLIGFGLVWLALVLYTIETLIVNRRRAVLPAGV</sequence>
<evidence type="ECO:0000313" key="10">
    <source>
        <dbReference type="EMBL" id="CUS02654.2"/>
    </source>
</evidence>
<evidence type="ECO:0000256" key="5">
    <source>
        <dbReference type="ARBA" id="ARBA00022692"/>
    </source>
</evidence>
<dbReference type="OrthoDB" id="369870at2"/>
<name>A0A160SZQ7_9CHLR</name>
<feature type="transmembrane region" description="Helical" evidence="8">
    <location>
        <begin position="34"/>
        <end position="55"/>
    </location>
</feature>
<dbReference type="SUPFAM" id="SSF103481">
    <property type="entry name" value="Multidrug resistance efflux transporter EmrE"/>
    <property type="match status" value="2"/>
</dbReference>
<feature type="transmembrane region" description="Helical" evidence="8">
    <location>
        <begin position="67"/>
        <end position="87"/>
    </location>
</feature>
<keyword evidence="6 8" id="KW-1133">Transmembrane helix</keyword>
<evidence type="ECO:0000256" key="7">
    <source>
        <dbReference type="ARBA" id="ARBA00023136"/>
    </source>
</evidence>
<evidence type="ECO:0000256" key="2">
    <source>
        <dbReference type="ARBA" id="ARBA00007362"/>
    </source>
</evidence>
<evidence type="ECO:0000256" key="6">
    <source>
        <dbReference type="ARBA" id="ARBA00022989"/>
    </source>
</evidence>
<feature type="transmembrane region" description="Helical" evidence="8">
    <location>
        <begin position="99"/>
        <end position="116"/>
    </location>
</feature>
<dbReference type="Pfam" id="PF00892">
    <property type="entry name" value="EamA"/>
    <property type="match status" value="1"/>
</dbReference>
<gene>
    <name evidence="10" type="primary">rarD</name>
    <name evidence="10" type="ORF">CFX0092_A0776</name>
</gene>
<evidence type="ECO:0000313" key="11">
    <source>
        <dbReference type="Proteomes" id="UP000215027"/>
    </source>
</evidence>
<dbReference type="EMBL" id="LN890655">
    <property type="protein sequence ID" value="CUS02654.2"/>
    <property type="molecule type" value="Genomic_DNA"/>
</dbReference>
<feature type="transmembrane region" description="Helical" evidence="8">
    <location>
        <begin position="239"/>
        <end position="256"/>
    </location>
</feature>
<dbReference type="NCBIfam" id="TIGR00688">
    <property type="entry name" value="rarD"/>
    <property type="match status" value="1"/>
</dbReference>
<feature type="transmembrane region" description="Helical" evidence="8">
    <location>
        <begin position="123"/>
        <end position="140"/>
    </location>
</feature>
<keyword evidence="3" id="KW-0813">Transport</keyword>
<dbReference type="KEGG" id="pbf:CFX0092_A0776"/>
<feature type="domain" description="EamA" evidence="9">
    <location>
        <begin position="3"/>
        <end position="139"/>
    </location>
</feature>
<feature type="transmembrane region" description="Helical" evidence="8">
    <location>
        <begin position="174"/>
        <end position="192"/>
    </location>
</feature>